<dbReference type="FunFam" id="2.30.180.10:FF:000014">
    <property type="entry name" value="Stabilin 1"/>
    <property type="match status" value="1"/>
</dbReference>
<dbReference type="Gene3D" id="2.30.180.10">
    <property type="entry name" value="FAS1 domain"/>
    <property type="match status" value="1"/>
</dbReference>
<organism evidence="3">
    <name type="scientific">hydrothermal vent metagenome</name>
    <dbReference type="NCBI Taxonomy" id="652676"/>
    <lineage>
        <taxon>unclassified sequences</taxon>
        <taxon>metagenomes</taxon>
        <taxon>ecological metagenomes</taxon>
    </lineage>
</organism>
<gene>
    <name evidence="3" type="ORF">MNBD_IGNAVI01-1881</name>
</gene>
<dbReference type="PANTHER" id="PTHR10900">
    <property type="entry name" value="PERIOSTIN-RELATED"/>
    <property type="match status" value="1"/>
</dbReference>
<proteinExistence type="predicted"/>
<feature type="region of interest" description="Disordered" evidence="1">
    <location>
        <begin position="24"/>
        <end position="45"/>
    </location>
</feature>
<evidence type="ECO:0000259" key="2">
    <source>
        <dbReference type="PROSITE" id="PS50213"/>
    </source>
</evidence>
<dbReference type="InterPro" id="IPR050904">
    <property type="entry name" value="Adhesion/Biosynth-related"/>
</dbReference>
<dbReference type="EMBL" id="UOGD01000131">
    <property type="protein sequence ID" value="VAX19202.1"/>
    <property type="molecule type" value="Genomic_DNA"/>
</dbReference>
<dbReference type="InterPro" id="IPR000782">
    <property type="entry name" value="FAS1_domain"/>
</dbReference>
<dbReference type="PROSITE" id="PS50213">
    <property type="entry name" value="FAS1"/>
    <property type="match status" value="1"/>
</dbReference>
<feature type="domain" description="FAS1" evidence="2">
    <location>
        <begin position="51"/>
        <end position="186"/>
    </location>
</feature>
<evidence type="ECO:0000313" key="3">
    <source>
        <dbReference type="EMBL" id="VAX19202.1"/>
    </source>
</evidence>
<dbReference type="InterPro" id="IPR036378">
    <property type="entry name" value="FAS1_dom_sf"/>
</dbReference>
<dbReference type="PROSITE" id="PS51257">
    <property type="entry name" value="PROKAR_LIPOPROTEIN"/>
    <property type="match status" value="1"/>
</dbReference>
<dbReference type="AlphaFoldDB" id="A0A3B1BTE7"/>
<accession>A0A3B1BTE7</accession>
<dbReference type="GO" id="GO:0005615">
    <property type="term" value="C:extracellular space"/>
    <property type="evidence" value="ECO:0007669"/>
    <property type="project" value="TreeGrafter"/>
</dbReference>
<dbReference type="PANTHER" id="PTHR10900:SF77">
    <property type="entry name" value="FI19380P1"/>
    <property type="match status" value="1"/>
</dbReference>
<sequence length="191" mass="20313">MIKKTAIFFLMIFLISACNSGENQEATRGTSSNFEKNTPKGQASYSDDVSAKNILQVAMSSPDHTTLVAAVQAAEIEHVLVNAGPLTVFAPTNAAFDALPEGTVETLLKPENKSKLAFILTNHAAPGSFNIEALKKEARKGRKIYTAAGDYLEIKVDGDDVYVGGAKVLASIQTSNGVIDVVDKVILPSEN</sequence>
<dbReference type="SMART" id="SM00554">
    <property type="entry name" value="FAS1"/>
    <property type="match status" value="1"/>
</dbReference>
<protein>
    <submittedName>
        <fullName evidence="3">Sensory subunit of low CO2-induced protein complex, putative</fullName>
    </submittedName>
</protein>
<reference evidence="3" key="1">
    <citation type="submission" date="2018-06" db="EMBL/GenBank/DDBJ databases">
        <authorList>
            <person name="Zhirakovskaya E."/>
        </authorList>
    </citation>
    <scope>NUCLEOTIDE SEQUENCE</scope>
</reference>
<dbReference type="SUPFAM" id="SSF82153">
    <property type="entry name" value="FAS1 domain"/>
    <property type="match status" value="1"/>
</dbReference>
<dbReference type="Pfam" id="PF02469">
    <property type="entry name" value="Fasciclin"/>
    <property type="match status" value="1"/>
</dbReference>
<evidence type="ECO:0000256" key="1">
    <source>
        <dbReference type="SAM" id="MobiDB-lite"/>
    </source>
</evidence>
<name>A0A3B1BTE7_9ZZZZ</name>